<dbReference type="AlphaFoldDB" id="A0A2T0W835"/>
<name>A0A2T0W835_9LACT</name>
<gene>
    <name evidence="2" type="ORF">CLV38_10923</name>
</gene>
<feature type="domain" description="Polysaccharide pyruvyl transferase" evidence="1">
    <location>
        <begin position="13"/>
        <end position="308"/>
    </location>
</feature>
<accession>A0A2T0W835</accession>
<evidence type="ECO:0000313" key="3">
    <source>
        <dbReference type="Proteomes" id="UP000238205"/>
    </source>
</evidence>
<sequence length="370" mass="42536">MKIGIATIVDYKNYGNRLQNYALQEVLKSLGAEVETIVNQPYRPEDNRSALVRYMERMKELGIKGNVSRVSEKLKGDPKEKLLNEKKRQFKEFSDKYINETDYTVDPLAIPNTLRDQYDFFVTGSDQVWNPTYRKGSPFDFLAFAPVNKRVAYAPSFGVATIPDEFKENYTKWLSECASLSVREDAGAQIIESLTGRQAPVLVDPTLLLSKNDWLTFAKPAKVKPQNKYLLTYYLGKLANDKQELIQEVAKEHDLQIVNLADYDDADFYTLTPDEFVDMINSAAVFFTDSFHGAVFSILLEKPFVVFERVSKVPSMNSRIDTLLNKFELIDRKFEAINKDNLFDIDYSHISPILEKERNKSLSYLNQAFQ</sequence>
<dbReference type="Proteomes" id="UP000238205">
    <property type="component" value="Unassembled WGS sequence"/>
</dbReference>
<keyword evidence="3" id="KW-1185">Reference proteome</keyword>
<evidence type="ECO:0000259" key="1">
    <source>
        <dbReference type="Pfam" id="PF04230"/>
    </source>
</evidence>
<comment type="caution">
    <text evidence="2">The sequence shown here is derived from an EMBL/GenBank/DDBJ whole genome shotgun (WGS) entry which is preliminary data.</text>
</comment>
<dbReference type="InterPro" id="IPR007345">
    <property type="entry name" value="Polysacch_pyruvyl_Trfase"/>
</dbReference>
<dbReference type="GO" id="GO:0016740">
    <property type="term" value="F:transferase activity"/>
    <property type="evidence" value="ECO:0007669"/>
    <property type="project" value="UniProtKB-KW"/>
</dbReference>
<evidence type="ECO:0000313" key="2">
    <source>
        <dbReference type="EMBL" id="PRY82694.1"/>
    </source>
</evidence>
<dbReference type="OrthoDB" id="9799278at2"/>
<protein>
    <submittedName>
        <fullName evidence="2">Polysaccharide pyruvyl transferase</fullName>
    </submittedName>
</protein>
<dbReference type="Pfam" id="PF04230">
    <property type="entry name" value="PS_pyruv_trans"/>
    <property type="match status" value="1"/>
</dbReference>
<reference evidence="2 3" key="1">
    <citation type="submission" date="2018-03" db="EMBL/GenBank/DDBJ databases">
        <title>Genomic Encyclopedia of Archaeal and Bacterial Type Strains, Phase II (KMG-II): from individual species to whole genera.</title>
        <authorList>
            <person name="Goeker M."/>
        </authorList>
    </citation>
    <scope>NUCLEOTIDE SEQUENCE [LARGE SCALE GENOMIC DNA]</scope>
    <source>
        <strain evidence="2 3">DSM 13175</strain>
    </source>
</reference>
<dbReference type="EMBL" id="PVTO01000009">
    <property type="protein sequence ID" value="PRY82694.1"/>
    <property type="molecule type" value="Genomic_DNA"/>
</dbReference>
<organism evidence="2 3">
    <name type="scientific">Alkalibacterium olivapovliticus</name>
    <dbReference type="NCBI Taxonomy" id="99907"/>
    <lineage>
        <taxon>Bacteria</taxon>
        <taxon>Bacillati</taxon>
        <taxon>Bacillota</taxon>
        <taxon>Bacilli</taxon>
        <taxon>Lactobacillales</taxon>
        <taxon>Carnobacteriaceae</taxon>
        <taxon>Alkalibacterium</taxon>
    </lineage>
</organism>
<dbReference type="RefSeq" id="WP_106192741.1">
    <property type="nucleotide sequence ID" value="NZ_PVTO01000009.1"/>
</dbReference>
<keyword evidence="2" id="KW-0808">Transferase</keyword>
<proteinExistence type="predicted"/>